<protein>
    <submittedName>
        <fullName evidence="2">Uncharacterized protein</fullName>
    </submittedName>
</protein>
<evidence type="ECO:0000313" key="2">
    <source>
        <dbReference type="EMBL" id="OQE29588.1"/>
    </source>
</evidence>
<reference evidence="3" key="1">
    <citation type="journal article" date="2017" name="Nat. Microbiol.">
        <title>Global analysis of biosynthetic gene clusters reveals vast potential of secondary metabolite production in Penicillium species.</title>
        <authorList>
            <person name="Nielsen J.C."/>
            <person name="Grijseels S."/>
            <person name="Prigent S."/>
            <person name="Ji B."/>
            <person name="Dainat J."/>
            <person name="Nielsen K.F."/>
            <person name="Frisvad J.C."/>
            <person name="Workman M."/>
            <person name="Nielsen J."/>
        </authorList>
    </citation>
    <scope>NUCLEOTIDE SEQUENCE [LARGE SCALE GENOMIC DNA]</scope>
    <source>
        <strain evidence="3">IBT 24891</strain>
    </source>
</reference>
<dbReference type="AlphaFoldDB" id="A0A1V6TT68"/>
<proteinExistence type="predicted"/>
<dbReference type="Proteomes" id="UP000191285">
    <property type="component" value="Unassembled WGS sequence"/>
</dbReference>
<feature type="compositionally biased region" description="Low complexity" evidence="1">
    <location>
        <begin position="89"/>
        <end position="99"/>
    </location>
</feature>
<evidence type="ECO:0000313" key="3">
    <source>
        <dbReference type="Proteomes" id="UP000191285"/>
    </source>
</evidence>
<comment type="caution">
    <text evidence="2">The sequence shown here is derived from an EMBL/GenBank/DDBJ whole genome shotgun (WGS) entry which is preliminary data.</text>
</comment>
<keyword evidence="3" id="KW-1185">Reference proteome</keyword>
<gene>
    <name evidence="2" type="ORF">PENSTE_c002G02595</name>
</gene>
<feature type="region of interest" description="Disordered" evidence="1">
    <location>
        <begin position="78"/>
        <end position="99"/>
    </location>
</feature>
<name>A0A1V6TT68_9EURO</name>
<organism evidence="2 3">
    <name type="scientific">Penicillium steckii</name>
    <dbReference type="NCBI Taxonomy" id="303698"/>
    <lineage>
        <taxon>Eukaryota</taxon>
        <taxon>Fungi</taxon>
        <taxon>Dikarya</taxon>
        <taxon>Ascomycota</taxon>
        <taxon>Pezizomycotina</taxon>
        <taxon>Eurotiomycetes</taxon>
        <taxon>Eurotiomycetidae</taxon>
        <taxon>Eurotiales</taxon>
        <taxon>Aspergillaceae</taxon>
        <taxon>Penicillium</taxon>
    </lineage>
</organism>
<dbReference type="EMBL" id="MLKD01000002">
    <property type="protein sequence ID" value="OQE29588.1"/>
    <property type="molecule type" value="Genomic_DNA"/>
</dbReference>
<evidence type="ECO:0000256" key="1">
    <source>
        <dbReference type="SAM" id="MobiDB-lite"/>
    </source>
</evidence>
<accession>A0A1V6TT68</accession>
<sequence>MISIDLTFPMRRNRVSAKRWPHTTRPVKDSWVDDPATTNLEASAWTDYHEMVRLTKDTTDEQMNDGWARRRGYFWSSSKVEEDRPITPGAPGAAPDGAD</sequence>